<dbReference type="EMBL" id="BAABAF010000004">
    <property type="protein sequence ID" value="GAA3762168.1"/>
    <property type="molecule type" value="Genomic_DNA"/>
</dbReference>
<organism evidence="1 2">
    <name type="scientific">Microbacterium kribbense</name>
    <dbReference type="NCBI Taxonomy" id="433645"/>
    <lineage>
        <taxon>Bacteria</taxon>
        <taxon>Bacillati</taxon>
        <taxon>Actinomycetota</taxon>
        <taxon>Actinomycetes</taxon>
        <taxon>Micrococcales</taxon>
        <taxon>Microbacteriaceae</taxon>
        <taxon>Microbacterium</taxon>
    </lineage>
</organism>
<accession>A0ABP7GED7</accession>
<keyword evidence="2" id="KW-1185">Reference proteome</keyword>
<comment type="caution">
    <text evidence="1">The sequence shown here is derived from an EMBL/GenBank/DDBJ whole genome shotgun (WGS) entry which is preliminary data.</text>
</comment>
<name>A0ABP7GED7_9MICO</name>
<evidence type="ECO:0000313" key="1">
    <source>
        <dbReference type="EMBL" id="GAA3762168.1"/>
    </source>
</evidence>
<sequence>MGEVTITVRGEHGVLRATEEAVARITVSAEGPERREVVAQAVQVAVERATASAQALGLAEVMPVEVADLGLLALECTLQGDVQAAHLQAHLDEFVSRFNRRTV</sequence>
<dbReference type="RefSeq" id="WP_425562042.1">
    <property type="nucleotide sequence ID" value="NZ_BAABAF010000004.1"/>
</dbReference>
<reference evidence="2" key="1">
    <citation type="journal article" date="2019" name="Int. J. Syst. Evol. Microbiol.">
        <title>The Global Catalogue of Microorganisms (GCM) 10K type strain sequencing project: providing services to taxonomists for standard genome sequencing and annotation.</title>
        <authorList>
            <consortium name="The Broad Institute Genomics Platform"/>
            <consortium name="The Broad Institute Genome Sequencing Center for Infectious Disease"/>
            <person name="Wu L."/>
            <person name="Ma J."/>
        </authorList>
    </citation>
    <scope>NUCLEOTIDE SEQUENCE [LARGE SCALE GENOMIC DNA]</scope>
    <source>
        <strain evidence="2">JCM 16950</strain>
    </source>
</reference>
<evidence type="ECO:0000313" key="2">
    <source>
        <dbReference type="Proteomes" id="UP001500540"/>
    </source>
</evidence>
<protein>
    <recommendedName>
        <fullName evidence="3">YbaB/EbfC DNA-binding family protein</fullName>
    </recommendedName>
</protein>
<gene>
    <name evidence="1" type="ORF">GCM10022240_13470</name>
</gene>
<evidence type="ECO:0008006" key="3">
    <source>
        <dbReference type="Google" id="ProtNLM"/>
    </source>
</evidence>
<proteinExistence type="predicted"/>
<dbReference type="Proteomes" id="UP001500540">
    <property type="component" value="Unassembled WGS sequence"/>
</dbReference>